<name>A0A5M8AAQ8_9BURK</name>
<reference evidence="4 5" key="1">
    <citation type="submission" date="2019-09" db="EMBL/GenBank/DDBJ databases">
        <title>Isolation of a novel species in the genus Cupriavidus from patients with sepsis using whole genome sequencing.</title>
        <authorList>
            <person name="Kweon O.J."/>
            <person name="Lee M.-K."/>
        </authorList>
    </citation>
    <scope>NUCLEOTIDE SEQUENCE [LARGE SCALE GENOMIC DNA]</scope>
    <source>
        <strain evidence="4 5">MKL-01</strain>
    </source>
</reference>
<dbReference type="InterPro" id="IPR036679">
    <property type="entry name" value="FlgN-like_sf"/>
</dbReference>
<keyword evidence="3" id="KW-1005">Bacterial flagellum biogenesis</keyword>
<evidence type="ECO:0000256" key="2">
    <source>
        <dbReference type="ARBA" id="ARBA00007703"/>
    </source>
</evidence>
<dbReference type="SUPFAM" id="SSF140566">
    <property type="entry name" value="FlgN-like"/>
    <property type="match status" value="1"/>
</dbReference>
<protein>
    <submittedName>
        <fullName evidence="4">Flagellar protein FlgN</fullName>
    </submittedName>
</protein>
<evidence type="ECO:0000313" key="4">
    <source>
        <dbReference type="EMBL" id="KAA6118024.1"/>
    </source>
</evidence>
<dbReference type="RefSeq" id="WP_150084622.1">
    <property type="nucleotide sequence ID" value="NZ_CP080294.1"/>
</dbReference>
<evidence type="ECO:0000313" key="5">
    <source>
        <dbReference type="Proteomes" id="UP000324324"/>
    </source>
</evidence>
<dbReference type="Proteomes" id="UP000324324">
    <property type="component" value="Unassembled WGS sequence"/>
</dbReference>
<gene>
    <name evidence="4" type="ORF">F1599_22335</name>
</gene>
<comment type="function">
    <text evidence="1">Required for the efficient initiation of filament assembly.</text>
</comment>
<dbReference type="Pfam" id="PF05130">
    <property type="entry name" value="FlgN"/>
    <property type="match status" value="1"/>
</dbReference>
<keyword evidence="4" id="KW-0282">Flagellum</keyword>
<dbReference type="AlphaFoldDB" id="A0A5M8AAQ8"/>
<accession>A0A5M8AAQ8</accession>
<keyword evidence="4" id="KW-0969">Cilium</keyword>
<dbReference type="Gene3D" id="1.20.58.300">
    <property type="entry name" value="FlgN-like"/>
    <property type="match status" value="1"/>
</dbReference>
<comment type="caution">
    <text evidence="4">The sequence shown here is derived from an EMBL/GenBank/DDBJ whole genome shotgun (WGS) entry which is preliminary data.</text>
</comment>
<evidence type="ECO:0000256" key="3">
    <source>
        <dbReference type="ARBA" id="ARBA00022795"/>
    </source>
</evidence>
<dbReference type="GO" id="GO:0044780">
    <property type="term" value="P:bacterial-type flagellum assembly"/>
    <property type="evidence" value="ECO:0007669"/>
    <property type="project" value="InterPro"/>
</dbReference>
<proteinExistence type="inferred from homology"/>
<organism evidence="4 5">
    <name type="scientific">Cupriavidus cauae</name>
    <dbReference type="NCBI Taxonomy" id="2608999"/>
    <lineage>
        <taxon>Bacteria</taxon>
        <taxon>Pseudomonadati</taxon>
        <taxon>Pseudomonadota</taxon>
        <taxon>Betaproteobacteria</taxon>
        <taxon>Burkholderiales</taxon>
        <taxon>Burkholderiaceae</taxon>
        <taxon>Cupriavidus</taxon>
    </lineage>
</organism>
<dbReference type="EMBL" id="VWRN01000060">
    <property type="protein sequence ID" value="KAA6118024.1"/>
    <property type="molecule type" value="Genomic_DNA"/>
</dbReference>
<keyword evidence="4" id="KW-0966">Cell projection</keyword>
<comment type="similarity">
    <text evidence="2">Belongs to the FlgN family.</text>
</comment>
<keyword evidence="5" id="KW-1185">Reference proteome</keyword>
<dbReference type="InterPro" id="IPR007809">
    <property type="entry name" value="FlgN-like"/>
</dbReference>
<sequence>MSQALIASMQHETQAIAAFVDALQQERNAIRTGDFQSLGELVQHKQELAQQIAQLGTARQAQMAALGIRVGGGRQLVGLHIDEGVATAWRTLVLTARGAAEANALSGAVVSAHLEYTQDALQTLRQRGDTATVYGRNGRAQAGPRGVSLASG</sequence>
<evidence type="ECO:0000256" key="1">
    <source>
        <dbReference type="ARBA" id="ARBA00002397"/>
    </source>
</evidence>